<feature type="domain" description="AMP-binding enzyme C-terminal" evidence="4">
    <location>
        <begin position="440"/>
        <end position="516"/>
    </location>
</feature>
<protein>
    <submittedName>
        <fullName evidence="5">Yersiniabactin salicyl-AMP ligase</fullName>
    </submittedName>
</protein>
<evidence type="ECO:0000313" key="6">
    <source>
        <dbReference type="Proteomes" id="UP000199800"/>
    </source>
</evidence>
<sequence length="537" mass="60054">MKQYQKDYSTYEALEGWEKASIGQQLRNWAKRYQDQVAVADEKEKITYRELNEKADSMAFGFLEMGIQPGDKVVVQLPNRISFVKTLFALIRAGAVPILALPAHREAELEGIIKLAKPAAYIVAEKYLGYDYLPMARKLKKNFDCLKAVIVDGEQKVDFLLDHVMGESRQLPEVDPYEPAVFLLSGGTTGIPKLIPRTHADYMYNARMSAKRCQLKEESVYLASLPVAHNFPLCCPGLLGTLDAGGKVILSATTSPDDILSLISEEKVTITALVPAMVTVCMELLQWDEDYDISSLKILQVGGAVLEDSLADKINEEWPDRLMQVFGTAEGLLCFTSMEDEKEVVARCQGKPISPADEVKIVDEYGFEVAVGEYGELLSRGPYTIDGYYMADEANQNSFTEDGFYKTGDRATWTKEGNIRMGGRLKEQINRAGEKIMPAEVEAFLCKHEHIKEAAVVGVPDKELGNRICAFLMTEEDAELSLSEVHRYLKREGIATYKMPDQVEQVEVWPLTSVGKIDKKVLVQMAQGKKDERENAQ</sequence>
<evidence type="ECO:0000313" key="5">
    <source>
        <dbReference type="EMBL" id="SET42727.1"/>
    </source>
</evidence>
<dbReference type="Gene3D" id="3.40.50.980">
    <property type="match status" value="2"/>
</dbReference>
<dbReference type="InterPro" id="IPR025110">
    <property type="entry name" value="AMP-bd_C"/>
</dbReference>
<comment type="similarity">
    <text evidence="1">Belongs to the ATP-dependent AMP-binding enzyme family.</text>
</comment>
<dbReference type="Gene3D" id="3.30.300.30">
    <property type="match status" value="1"/>
</dbReference>
<dbReference type="GO" id="GO:0016878">
    <property type="term" value="F:acid-thiol ligase activity"/>
    <property type="evidence" value="ECO:0007669"/>
    <property type="project" value="UniProtKB-ARBA"/>
</dbReference>
<dbReference type="InterPro" id="IPR000873">
    <property type="entry name" value="AMP-dep_synth/lig_dom"/>
</dbReference>
<dbReference type="Gene3D" id="2.30.38.10">
    <property type="entry name" value="Luciferase, Domain 3"/>
    <property type="match status" value="1"/>
</dbReference>
<evidence type="ECO:0000256" key="2">
    <source>
        <dbReference type="ARBA" id="ARBA00022598"/>
    </source>
</evidence>
<proteinExistence type="inferred from homology"/>
<dbReference type="OrthoDB" id="9803968at2"/>
<dbReference type="RefSeq" id="WP_092478447.1">
    <property type="nucleotide sequence ID" value="NZ_FOHN01000020.1"/>
</dbReference>
<keyword evidence="6" id="KW-1185">Reference proteome</keyword>
<reference evidence="5 6" key="1">
    <citation type="submission" date="2016-10" db="EMBL/GenBank/DDBJ databases">
        <authorList>
            <person name="de Groot N.N."/>
        </authorList>
    </citation>
    <scope>NUCLEOTIDE SEQUENCE [LARGE SCALE GENOMIC DNA]</scope>
    <source>
        <strain evidence="5 6">DSM 1801</strain>
    </source>
</reference>
<dbReference type="PANTHER" id="PTHR43767:SF1">
    <property type="entry name" value="NONRIBOSOMAL PEPTIDE SYNTHASE PES1 (EUROFUNG)-RELATED"/>
    <property type="match status" value="1"/>
</dbReference>
<feature type="domain" description="AMP-dependent synthetase/ligase" evidence="3">
    <location>
        <begin position="27"/>
        <end position="389"/>
    </location>
</feature>
<gene>
    <name evidence="5" type="ORF">SAMN04487772_1206</name>
</gene>
<dbReference type="Proteomes" id="UP000199800">
    <property type="component" value="Unassembled WGS sequence"/>
</dbReference>
<dbReference type="InterPro" id="IPR050237">
    <property type="entry name" value="ATP-dep_AMP-bd_enzyme"/>
</dbReference>
<name>A0A1I0ED72_9FIRM</name>
<dbReference type="FunFam" id="2.30.38.10:FF:000003">
    <property type="entry name" value="Vibriobactin-specific 2,3-dihydroxybenzoate-AMP ligase"/>
    <property type="match status" value="1"/>
</dbReference>
<dbReference type="SUPFAM" id="SSF56801">
    <property type="entry name" value="Acetyl-CoA synthetase-like"/>
    <property type="match status" value="1"/>
</dbReference>
<organism evidence="5 6">
    <name type="scientific">[Clostridium] polysaccharolyticum</name>
    <dbReference type="NCBI Taxonomy" id="29364"/>
    <lineage>
        <taxon>Bacteria</taxon>
        <taxon>Bacillati</taxon>
        <taxon>Bacillota</taxon>
        <taxon>Clostridia</taxon>
        <taxon>Lachnospirales</taxon>
        <taxon>Lachnospiraceae</taxon>
    </lineage>
</organism>
<evidence type="ECO:0000259" key="3">
    <source>
        <dbReference type="Pfam" id="PF00501"/>
    </source>
</evidence>
<dbReference type="STRING" id="29364.SAMN04487772_1206"/>
<dbReference type="PROSITE" id="PS00455">
    <property type="entry name" value="AMP_BINDING"/>
    <property type="match status" value="1"/>
</dbReference>
<accession>A0A1I0ED72</accession>
<dbReference type="AlphaFoldDB" id="A0A1I0ED72"/>
<dbReference type="PANTHER" id="PTHR43767">
    <property type="entry name" value="LONG-CHAIN-FATTY-ACID--COA LIGASE"/>
    <property type="match status" value="1"/>
</dbReference>
<dbReference type="Pfam" id="PF00501">
    <property type="entry name" value="AMP-binding"/>
    <property type="match status" value="1"/>
</dbReference>
<evidence type="ECO:0000259" key="4">
    <source>
        <dbReference type="Pfam" id="PF13193"/>
    </source>
</evidence>
<dbReference type="InterPro" id="IPR020845">
    <property type="entry name" value="AMP-binding_CS"/>
</dbReference>
<keyword evidence="2 5" id="KW-0436">Ligase</keyword>
<evidence type="ECO:0000256" key="1">
    <source>
        <dbReference type="ARBA" id="ARBA00006432"/>
    </source>
</evidence>
<dbReference type="FunFam" id="3.30.300.30:FF:000008">
    <property type="entry name" value="2,3-dihydroxybenzoate-AMP ligase"/>
    <property type="match status" value="1"/>
</dbReference>
<dbReference type="EMBL" id="FOHN01000020">
    <property type="protein sequence ID" value="SET42727.1"/>
    <property type="molecule type" value="Genomic_DNA"/>
</dbReference>
<dbReference type="Pfam" id="PF13193">
    <property type="entry name" value="AMP-binding_C"/>
    <property type="match status" value="1"/>
</dbReference>
<dbReference type="InterPro" id="IPR045851">
    <property type="entry name" value="AMP-bd_C_sf"/>
</dbReference>